<name>A0ABR1RP50_9PEZI</name>
<keyword evidence="2" id="KW-1185">Reference proteome</keyword>
<comment type="caution">
    <text evidence="1">The sequence shown here is derived from an EMBL/GenBank/DDBJ whole genome shotgun (WGS) entry which is preliminary data.</text>
</comment>
<organism evidence="1 2">
    <name type="scientific">Apiospora rasikravindrae</name>
    <dbReference type="NCBI Taxonomy" id="990691"/>
    <lineage>
        <taxon>Eukaryota</taxon>
        <taxon>Fungi</taxon>
        <taxon>Dikarya</taxon>
        <taxon>Ascomycota</taxon>
        <taxon>Pezizomycotina</taxon>
        <taxon>Sordariomycetes</taxon>
        <taxon>Xylariomycetidae</taxon>
        <taxon>Amphisphaeriales</taxon>
        <taxon>Apiosporaceae</taxon>
        <taxon>Apiospora</taxon>
    </lineage>
</organism>
<proteinExistence type="predicted"/>
<dbReference type="Proteomes" id="UP001444661">
    <property type="component" value="Unassembled WGS sequence"/>
</dbReference>
<sequence length="83" mass="9224">MSAAAVDGDLIAGAEELLAALKSQRPLTRESRAALLRQVDKLRCGLQGPADAMHFQGTVVSPINYYQLHLTPSLKRWEAYTWR</sequence>
<accession>A0ABR1RP50</accession>
<evidence type="ECO:0000313" key="1">
    <source>
        <dbReference type="EMBL" id="KAK8016734.1"/>
    </source>
</evidence>
<gene>
    <name evidence="1" type="ORF">PG993_014923</name>
</gene>
<evidence type="ECO:0000313" key="2">
    <source>
        <dbReference type="Proteomes" id="UP001444661"/>
    </source>
</evidence>
<protein>
    <submittedName>
        <fullName evidence="1">Uncharacterized protein</fullName>
    </submittedName>
</protein>
<dbReference type="EMBL" id="JAQQWK010000014">
    <property type="protein sequence ID" value="KAK8016734.1"/>
    <property type="molecule type" value="Genomic_DNA"/>
</dbReference>
<reference evidence="1 2" key="1">
    <citation type="submission" date="2023-01" db="EMBL/GenBank/DDBJ databases">
        <title>Analysis of 21 Apiospora genomes using comparative genomics revels a genus with tremendous synthesis potential of carbohydrate active enzymes and secondary metabolites.</title>
        <authorList>
            <person name="Sorensen T."/>
        </authorList>
    </citation>
    <scope>NUCLEOTIDE SEQUENCE [LARGE SCALE GENOMIC DNA]</scope>
    <source>
        <strain evidence="1 2">CBS 33761</strain>
    </source>
</reference>